<comment type="caution">
    <text evidence="11">The sequence shown here is derived from an EMBL/GenBank/DDBJ whole genome shotgun (WGS) entry which is preliminary data.</text>
</comment>
<keyword evidence="5 8" id="KW-0378">Hydrolase</keyword>
<keyword evidence="6 8" id="KW-0269">Exonuclease</keyword>
<comment type="catalytic activity">
    <reaction evidence="1 8">
        <text>Exonucleolytic cleavage in the 3'- to 5'-direction to yield nucleoside 5'-phosphates.</text>
        <dbReference type="EC" id="3.1.13.1"/>
    </reaction>
</comment>
<dbReference type="GO" id="GO:0006402">
    <property type="term" value="P:mRNA catabolic process"/>
    <property type="evidence" value="ECO:0007669"/>
    <property type="project" value="TreeGrafter"/>
</dbReference>
<dbReference type="PANTHER" id="PTHR23355:SF9">
    <property type="entry name" value="DIS3-LIKE EXONUCLEASE 2"/>
    <property type="match status" value="1"/>
</dbReference>
<evidence type="ECO:0000256" key="2">
    <source>
        <dbReference type="ARBA" id="ARBA00004496"/>
    </source>
</evidence>
<feature type="domain" description="TRAM" evidence="10">
    <location>
        <begin position="74"/>
        <end position="152"/>
    </location>
</feature>
<dbReference type="GO" id="GO:0005829">
    <property type="term" value="C:cytosol"/>
    <property type="evidence" value="ECO:0007669"/>
    <property type="project" value="TreeGrafter"/>
</dbReference>
<dbReference type="InterPro" id="IPR003029">
    <property type="entry name" value="S1_domain"/>
</dbReference>
<dbReference type="InterPro" id="IPR004476">
    <property type="entry name" value="RNase_II/RNase_R"/>
</dbReference>
<dbReference type="PROSITE" id="PS50126">
    <property type="entry name" value="S1"/>
    <property type="match status" value="1"/>
</dbReference>
<evidence type="ECO:0000256" key="1">
    <source>
        <dbReference type="ARBA" id="ARBA00001849"/>
    </source>
</evidence>
<reference evidence="11" key="1">
    <citation type="submission" date="2020-10" db="EMBL/GenBank/DDBJ databases">
        <authorList>
            <person name="Gilroy R."/>
        </authorList>
    </citation>
    <scope>NUCLEOTIDE SEQUENCE</scope>
    <source>
        <strain evidence="11">CHK189-12415</strain>
    </source>
</reference>
<dbReference type="PROSITE" id="PS50926">
    <property type="entry name" value="TRAM"/>
    <property type="match status" value="1"/>
</dbReference>
<dbReference type="GO" id="GO:0008859">
    <property type="term" value="F:exoribonuclease II activity"/>
    <property type="evidence" value="ECO:0007669"/>
    <property type="project" value="UniProtKB-UniRule"/>
</dbReference>
<dbReference type="InterPro" id="IPR001900">
    <property type="entry name" value="RNase_II/R"/>
</dbReference>
<evidence type="ECO:0000256" key="3">
    <source>
        <dbReference type="ARBA" id="ARBA00022490"/>
    </source>
</evidence>
<dbReference type="InterPro" id="IPR013223">
    <property type="entry name" value="RNase_B_OB_dom"/>
</dbReference>
<comment type="subcellular location">
    <subcellularLocation>
        <location evidence="2 8">Cytoplasm</location>
    </subcellularLocation>
</comment>
<dbReference type="GO" id="GO:0003723">
    <property type="term" value="F:RNA binding"/>
    <property type="evidence" value="ECO:0007669"/>
    <property type="project" value="UniProtKB-UniRule"/>
</dbReference>
<evidence type="ECO:0000256" key="4">
    <source>
        <dbReference type="ARBA" id="ARBA00022722"/>
    </source>
</evidence>
<evidence type="ECO:0000256" key="5">
    <source>
        <dbReference type="ARBA" id="ARBA00022801"/>
    </source>
</evidence>
<name>A0A9D1J530_9FIRM</name>
<evidence type="ECO:0000256" key="8">
    <source>
        <dbReference type="HAMAP-Rule" id="MF_01895"/>
    </source>
</evidence>
<dbReference type="SMART" id="SM00955">
    <property type="entry name" value="RNB"/>
    <property type="match status" value="1"/>
</dbReference>
<gene>
    <name evidence="8" type="primary">rnr</name>
    <name evidence="11" type="ORF">IAB37_06675</name>
</gene>
<dbReference type="PROSITE" id="PS01175">
    <property type="entry name" value="RIBONUCLEASE_II"/>
    <property type="match status" value="1"/>
</dbReference>
<dbReference type="InterPro" id="IPR002792">
    <property type="entry name" value="TRAM_dom"/>
</dbReference>
<dbReference type="Proteomes" id="UP000824241">
    <property type="component" value="Unassembled WGS sequence"/>
</dbReference>
<keyword evidence="7 8" id="KW-0694">RNA-binding</keyword>
<dbReference type="HAMAP" id="MF_01895">
    <property type="entry name" value="RNase_R"/>
    <property type="match status" value="1"/>
</dbReference>
<accession>A0A9D1J530</accession>
<feature type="domain" description="S1 motif" evidence="9">
    <location>
        <begin position="658"/>
        <end position="735"/>
    </location>
</feature>
<dbReference type="PANTHER" id="PTHR23355">
    <property type="entry name" value="RIBONUCLEASE"/>
    <property type="match status" value="1"/>
</dbReference>
<comment type="similarity">
    <text evidence="8">Belongs to the RNR ribonuclease family. RNase R subfamily.</text>
</comment>
<organism evidence="11 12">
    <name type="scientific">Candidatus Faecivivens stercoravium</name>
    <dbReference type="NCBI Taxonomy" id="2840803"/>
    <lineage>
        <taxon>Bacteria</taxon>
        <taxon>Bacillati</taxon>
        <taxon>Bacillota</taxon>
        <taxon>Clostridia</taxon>
        <taxon>Eubacteriales</taxon>
        <taxon>Oscillospiraceae</taxon>
        <taxon>Oscillospiraceae incertae sedis</taxon>
        <taxon>Candidatus Faecivivens</taxon>
    </lineage>
</organism>
<dbReference type="EMBL" id="DVHA01000211">
    <property type="protein sequence ID" value="HIR61237.1"/>
    <property type="molecule type" value="Genomic_DNA"/>
</dbReference>
<dbReference type="Gene3D" id="2.40.50.140">
    <property type="entry name" value="Nucleic acid-binding proteins"/>
    <property type="match status" value="2"/>
</dbReference>
<dbReference type="InterPro" id="IPR050180">
    <property type="entry name" value="RNR_Ribonuclease"/>
</dbReference>
<dbReference type="Pfam" id="PF00773">
    <property type="entry name" value="RNB"/>
    <property type="match status" value="1"/>
</dbReference>
<protein>
    <recommendedName>
        <fullName evidence="8">Ribonuclease R</fullName>
        <shortName evidence="8">RNase R</shortName>
        <ecNumber evidence="8">3.1.13.1</ecNumber>
    </recommendedName>
</protein>
<evidence type="ECO:0000259" key="10">
    <source>
        <dbReference type="PROSITE" id="PS50926"/>
    </source>
</evidence>
<dbReference type="AlphaFoldDB" id="A0A9D1J530"/>
<dbReference type="SUPFAM" id="SSF50249">
    <property type="entry name" value="Nucleic acid-binding proteins"/>
    <property type="match status" value="3"/>
</dbReference>
<reference evidence="11" key="2">
    <citation type="journal article" date="2021" name="PeerJ">
        <title>Extensive microbial diversity within the chicken gut microbiome revealed by metagenomics and culture.</title>
        <authorList>
            <person name="Gilroy R."/>
            <person name="Ravi A."/>
            <person name="Getino M."/>
            <person name="Pursley I."/>
            <person name="Horton D.L."/>
            <person name="Alikhan N.F."/>
            <person name="Baker D."/>
            <person name="Gharbi K."/>
            <person name="Hall N."/>
            <person name="Watson M."/>
            <person name="Adriaenssens E.M."/>
            <person name="Foster-Nyarko E."/>
            <person name="Jarju S."/>
            <person name="Secka A."/>
            <person name="Antonio M."/>
            <person name="Oren A."/>
            <person name="Chaudhuri R.R."/>
            <person name="La Ragione R."/>
            <person name="Hildebrand F."/>
            <person name="Pallen M.J."/>
        </authorList>
    </citation>
    <scope>NUCLEOTIDE SEQUENCE</scope>
    <source>
        <strain evidence="11">CHK189-12415</strain>
    </source>
</reference>
<evidence type="ECO:0000313" key="11">
    <source>
        <dbReference type="EMBL" id="HIR61237.1"/>
    </source>
</evidence>
<comment type="function">
    <text evidence="8">3'-5' exoribonuclease that releases 5'-nucleoside monophosphates and is involved in maturation of structured RNAs.</text>
</comment>
<evidence type="ECO:0000259" key="9">
    <source>
        <dbReference type="PROSITE" id="PS50126"/>
    </source>
</evidence>
<keyword evidence="3 8" id="KW-0963">Cytoplasm</keyword>
<evidence type="ECO:0000313" key="12">
    <source>
        <dbReference type="Proteomes" id="UP000824241"/>
    </source>
</evidence>
<dbReference type="NCBIfam" id="TIGR00358">
    <property type="entry name" value="3_prime_RNase"/>
    <property type="match status" value="1"/>
</dbReference>
<evidence type="ECO:0000256" key="6">
    <source>
        <dbReference type="ARBA" id="ARBA00022839"/>
    </source>
</evidence>
<dbReference type="InterPro" id="IPR022966">
    <property type="entry name" value="RNase_II/R_CS"/>
</dbReference>
<proteinExistence type="inferred from homology"/>
<evidence type="ECO:0000256" key="7">
    <source>
        <dbReference type="ARBA" id="ARBA00022884"/>
    </source>
</evidence>
<dbReference type="InterPro" id="IPR011805">
    <property type="entry name" value="RNase_R"/>
</dbReference>
<dbReference type="EC" id="3.1.13.1" evidence="8"/>
<keyword evidence="4 8" id="KW-0540">Nuclease</keyword>
<sequence length="739" mass="80899">MKGKKGKKLPRRDKSGAKAFGAQIGRLFENLQKAGEEGLSFSGLQKKLKLSDGQLERLLETAVRAGSVKKEDGRYYLARRRVPLGVTGRGKSLTGELVRLKPTFGFVRVEEKGENRDIFIPGSKLRGALPGDKVELTVQKEKDGLESGEITRILEMGSPLYAGIVRKFGPMASVELPGAWDGDLPLKGAEKVENGERVLVEILRRGESHRDYQARLVKRYGDGDMAVHCAQSILEAAGIVREFPEEAVREAKFLAGRGILPEELDGRLDLREEVIFTIDGAESKDLDDAVSIRETGNGFSLGVHIADVSHYVEAGSALDREAFRRGTSVYYADQVVPMLPEGLSNGICSLNPGEDRLAFSALMELDGSGKLCSFRFVKSVIRSRVKGVYSEVNRLLGGEQDPALLEKYRDVLPLLPVFHRLYALREGIRAGRGVPEIDSAECKLLIGDDGRCQGVAVRERGEAERMIEEFMLLANESAASVGRSLGLPFVYRVHEKPDGQKLETLRQVLLAVGEDPEGVTAEMPAGKLREILLAAEDKPYRTMLHRQVLRSMMKAKYDPRPIGHYGLVLQNYAHFTSPIRRYPDLAIHRILSAALAEVRETAGGWGLDGRAKGKLERQFTGFAASAAAHSSETELQAASAERDCEDCYKAEFMKGHLGECFPAVISGVTAYGFYAELANGVEGLVRIESLPAGEYTFDGIMTLLGPGVSYRVGDGVVVRCVRADVGSGQVDFQLVRDDG</sequence>
<dbReference type="Pfam" id="PF08206">
    <property type="entry name" value="OB_RNB"/>
    <property type="match status" value="1"/>
</dbReference>
<dbReference type="InterPro" id="IPR012340">
    <property type="entry name" value="NA-bd_OB-fold"/>
</dbReference>